<evidence type="ECO:0000256" key="9">
    <source>
        <dbReference type="SAM" id="MobiDB-lite"/>
    </source>
</evidence>
<dbReference type="Pfam" id="PF13385">
    <property type="entry name" value="Laminin_G_3"/>
    <property type="match status" value="1"/>
</dbReference>
<dbReference type="Pfam" id="PF16369">
    <property type="entry name" value="GH43_C"/>
    <property type="match status" value="1"/>
</dbReference>
<keyword evidence="5" id="KW-1015">Disulfide bond</keyword>
<feature type="chain" id="PRO_5020809450" evidence="10">
    <location>
        <begin position="32"/>
        <end position="797"/>
    </location>
</feature>
<dbReference type="SMART" id="SM00560">
    <property type="entry name" value="LamGL"/>
    <property type="match status" value="1"/>
</dbReference>
<dbReference type="InterPro" id="IPR006710">
    <property type="entry name" value="Glyco_hydro_43"/>
</dbReference>
<dbReference type="Pfam" id="PF04616">
    <property type="entry name" value="Glyco_hydro_43"/>
    <property type="match status" value="1"/>
</dbReference>
<dbReference type="Gene3D" id="2.60.120.200">
    <property type="match status" value="1"/>
</dbReference>
<dbReference type="InterPro" id="IPR032291">
    <property type="entry name" value="Abn2_C"/>
</dbReference>
<dbReference type="InterPro" id="IPR046780">
    <property type="entry name" value="aBig_2"/>
</dbReference>
<dbReference type="GO" id="GO:0004553">
    <property type="term" value="F:hydrolase activity, hydrolyzing O-glycosyl compounds"/>
    <property type="evidence" value="ECO:0007669"/>
    <property type="project" value="InterPro"/>
</dbReference>
<evidence type="ECO:0000259" key="11">
    <source>
        <dbReference type="SMART" id="SM00560"/>
    </source>
</evidence>
<dbReference type="PANTHER" id="PTHR43301">
    <property type="entry name" value="ARABINAN ENDO-1,5-ALPHA-L-ARABINOSIDASE"/>
    <property type="match status" value="1"/>
</dbReference>
<evidence type="ECO:0000256" key="8">
    <source>
        <dbReference type="PIRSR" id="PIRSR606710-2"/>
    </source>
</evidence>
<dbReference type="InterPro" id="IPR023296">
    <property type="entry name" value="Glyco_hydro_beta-prop_sf"/>
</dbReference>
<evidence type="ECO:0000256" key="10">
    <source>
        <dbReference type="SAM" id="SignalP"/>
    </source>
</evidence>
<dbReference type="InterPro" id="IPR006558">
    <property type="entry name" value="LamG-like"/>
</dbReference>
<dbReference type="Pfam" id="PF20578">
    <property type="entry name" value="aBig_2"/>
    <property type="match status" value="1"/>
</dbReference>
<keyword evidence="3 10" id="KW-0732">Signal</keyword>
<dbReference type="Gene3D" id="2.60.40.1080">
    <property type="match status" value="1"/>
</dbReference>
<organism evidence="12 13">
    <name type="scientific">Cellulomonas shaoxiangyii</name>
    <dbReference type="NCBI Taxonomy" id="2566013"/>
    <lineage>
        <taxon>Bacteria</taxon>
        <taxon>Bacillati</taxon>
        <taxon>Actinomycetota</taxon>
        <taxon>Actinomycetes</taxon>
        <taxon>Micrococcales</taxon>
        <taxon>Cellulomonadaceae</taxon>
        <taxon>Cellulomonas</taxon>
    </lineage>
</organism>
<feature type="domain" description="LamG-like jellyroll fold" evidence="11">
    <location>
        <begin position="663"/>
        <end position="789"/>
    </location>
</feature>
<dbReference type="KEGG" id="celz:E5225_03120"/>
<dbReference type="Gene3D" id="2.115.10.20">
    <property type="entry name" value="Glycosyl hydrolase domain, family 43"/>
    <property type="match status" value="1"/>
</dbReference>
<dbReference type="Gene3D" id="2.40.128.10">
    <property type="match status" value="1"/>
</dbReference>
<dbReference type="PANTHER" id="PTHR43301:SF3">
    <property type="entry name" value="ARABINAN ENDO-1,5-ALPHA-L-ARABINOSIDASE A-RELATED"/>
    <property type="match status" value="1"/>
</dbReference>
<dbReference type="EMBL" id="CP039291">
    <property type="protein sequence ID" value="QCB92692.1"/>
    <property type="molecule type" value="Genomic_DNA"/>
</dbReference>
<reference evidence="12 13" key="1">
    <citation type="submission" date="2019-04" db="EMBL/GenBank/DDBJ databases">
        <title>Isolation and identification of Cellulomonas shaoxiangyii sp. Nov. isolated from feces of the Tibetan antelopes (Pantholops hodgsonii) in the Qinghai-Tibet plateau of China.</title>
        <authorList>
            <person name="Tian Z."/>
        </authorList>
    </citation>
    <scope>NUCLEOTIDE SEQUENCE [LARGE SCALE GENOMIC DNA]</scope>
    <source>
        <strain evidence="12 13">Z28</strain>
    </source>
</reference>
<dbReference type="AlphaFoldDB" id="A0A4P7SFC7"/>
<evidence type="ECO:0000256" key="6">
    <source>
        <dbReference type="ARBA" id="ARBA00023295"/>
    </source>
</evidence>
<gene>
    <name evidence="12" type="ORF">E5225_03120</name>
</gene>
<evidence type="ECO:0000313" key="13">
    <source>
        <dbReference type="Proteomes" id="UP000296469"/>
    </source>
</evidence>
<dbReference type="RefSeq" id="WP_135972612.1">
    <property type="nucleotide sequence ID" value="NZ_CP039291.1"/>
</dbReference>
<dbReference type="Proteomes" id="UP000296469">
    <property type="component" value="Chromosome"/>
</dbReference>
<accession>A0A4P7SFC7</accession>
<comment type="pathway">
    <text evidence="1">Glycan metabolism; L-arabinan degradation.</text>
</comment>
<proteinExistence type="inferred from homology"/>
<sequence length="797" mass="84478">MRTPPPRTVRGLVPLVLAVALVGSTASPAAAGPPGRPAPPPAPTFTDATVHDPSVVVADDEIWAFGSHLQVAKTDDLLHWEQVAAGVTPDNPIFEDVTAELAEALEWAQTDTLWAADVIQLGDGRFYMYYNACKGDSPRSAMGVAVADSVDGPYEDLGIFLRSGMWDQPSEDGEIYDARIHPNVVDPDTFVDAEGRLWMVYGSYSGGIFILEMDPATGFPLPGQGYGTHLLGGNHSRIEAPNIMFDEDTGYYYMFLSFGGLDANGGYNMRVVRSKNPDGPYVDAEGNDMSQVRSDPSLPLFDDASIAPYGVKVMGNHIFQREVGDPGTGLGTGYVSPGHNSTYTDPETGKQFLVFHSRFPGQGETHNVRVHELAMNARGWPVVAPYRYAGEPPATKGHKHHPETISRSDVVGDYALIDHGKAISADVTRAVDVRLEPLGRISGDRTGWWLQTGRDRVHMLVDGVLYDGALLRQWQPDRQEWVVTFSVQSRAGVSLWGSAVAPMSAKDAVAAVVADLDLGDTSAVVADLALPTTGTHGTTITWASSDPAVVSPTGEVTRPEHGAGDATVTLTATVRNERRTATTRFTLTVLERAAGGLVGAWSFEGDLAEASGALPAGTVTGPRVDAAGGTVSYVEGVEGQAVQLDGASGVRLPDGLISGPTYTVSLWVRPDVVTGFTTTFFGARDPESWVSVVPQGPDGSTMVWSGTAWYDASTGGTIPAGEWSHLTLTVDGGDVAVYVDGAQRFTGTGFPNVFTTATGTFALGVNWWDTPFAGAVDELTVHGSALTAEEVAALAAR</sequence>
<feature type="site" description="Important for catalytic activity, responsible for pKa modulation of the active site Glu and correct orientation of both the proton donor and substrate" evidence="8">
    <location>
        <position position="186"/>
    </location>
</feature>
<evidence type="ECO:0000256" key="1">
    <source>
        <dbReference type="ARBA" id="ARBA00004834"/>
    </source>
</evidence>
<dbReference type="OrthoDB" id="9801455at2"/>
<feature type="region of interest" description="Disordered" evidence="9">
    <location>
        <begin position="27"/>
        <end position="48"/>
    </location>
</feature>
<name>A0A4P7SFC7_9CELL</name>
<feature type="active site" description="Proton acceptor" evidence="7">
    <location>
        <position position="52"/>
    </location>
</feature>
<evidence type="ECO:0000256" key="3">
    <source>
        <dbReference type="ARBA" id="ARBA00022729"/>
    </source>
</evidence>
<comment type="similarity">
    <text evidence="2">Belongs to the glycosyl hydrolase 43 family.</text>
</comment>
<dbReference type="SUPFAM" id="SSF75005">
    <property type="entry name" value="Arabinanase/levansucrase/invertase"/>
    <property type="match status" value="1"/>
</dbReference>
<dbReference type="InterPro" id="IPR050727">
    <property type="entry name" value="GH43_arabinanases"/>
</dbReference>
<evidence type="ECO:0000256" key="7">
    <source>
        <dbReference type="PIRSR" id="PIRSR606710-1"/>
    </source>
</evidence>
<keyword evidence="4 12" id="KW-0378">Hydrolase</keyword>
<dbReference type="SUPFAM" id="SSF49899">
    <property type="entry name" value="Concanavalin A-like lectins/glucanases"/>
    <property type="match status" value="1"/>
</dbReference>
<evidence type="ECO:0000313" key="12">
    <source>
        <dbReference type="EMBL" id="QCB92692.1"/>
    </source>
</evidence>
<evidence type="ECO:0000256" key="5">
    <source>
        <dbReference type="ARBA" id="ARBA00023157"/>
    </source>
</evidence>
<keyword evidence="6" id="KW-0326">Glycosidase</keyword>
<evidence type="ECO:0000256" key="4">
    <source>
        <dbReference type="ARBA" id="ARBA00022801"/>
    </source>
</evidence>
<dbReference type="InterPro" id="IPR013320">
    <property type="entry name" value="ConA-like_dom_sf"/>
</dbReference>
<keyword evidence="13" id="KW-1185">Reference proteome</keyword>
<evidence type="ECO:0000256" key="2">
    <source>
        <dbReference type="ARBA" id="ARBA00009865"/>
    </source>
</evidence>
<dbReference type="GO" id="GO:0005975">
    <property type="term" value="P:carbohydrate metabolic process"/>
    <property type="evidence" value="ECO:0007669"/>
    <property type="project" value="InterPro"/>
</dbReference>
<feature type="signal peptide" evidence="10">
    <location>
        <begin position="1"/>
        <end position="31"/>
    </location>
</feature>
<protein>
    <submittedName>
        <fullName evidence="12">Glycoside hydrolase family 43</fullName>
    </submittedName>
</protein>
<feature type="compositionally biased region" description="Pro residues" evidence="9">
    <location>
        <begin position="34"/>
        <end position="43"/>
    </location>
</feature>
<dbReference type="CDD" id="cd18832">
    <property type="entry name" value="GH43_GsAbnA-like"/>
    <property type="match status" value="1"/>
</dbReference>
<feature type="active site" description="Proton donor" evidence="7">
    <location>
        <position position="239"/>
    </location>
</feature>